<dbReference type="Pfam" id="PF08546">
    <property type="entry name" value="ApbA_C"/>
    <property type="match status" value="1"/>
</dbReference>
<feature type="domain" description="Ketopantoate reductase C-terminal" evidence="5">
    <location>
        <begin position="291"/>
        <end position="447"/>
    </location>
</feature>
<keyword evidence="3" id="KW-0560">Oxidoreductase</keyword>
<evidence type="ECO:0000256" key="2">
    <source>
        <dbReference type="ARBA" id="ARBA00022857"/>
    </source>
</evidence>
<dbReference type="SUPFAM" id="SSF48179">
    <property type="entry name" value="6-phosphogluconate dehydrogenase C-terminal domain-like"/>
    <property type="match status" value="1"/>
</dbReference>
<evidence type="ECO:0000256" key="1">
    <source>
        <dbReference type="ARBA" id="ARBA00007870"/>
    </source>
</evidence>
<evidence type="ECO:0000256" key="3">
    <source>
        <dbReference type="ARBA" id="ARBA00023002"/>
    </source>
</evidence>
<dbReference type="Proteomes" id="UP001465668">
    <property type="component" value="Unassembled WGS sequence"/>
</dbReference>
<comment type="caution">
    <text evidence="6">The sequence shown here is derived from an EMBL/GenBank/DDBJ whole genome shotgun (WGS) entry which is preliminary data.</text>
</comment>
<dbReference type="InterPro" id="IPR013332">
    <property type="entry name" value="KPR_N"/>
</dbReference>
<protein>
    <submittedName>
        <fullName evidence="6">2-dehydropantoate 2-reductase</fullName>
    </submittedName>
</protein>
<proteinExistence type="inferred from homology"/>
<dbReference type="SUPFAM" id="SSF51735">
    <property type="entry name" value="NAD(P)-binding Rossmann-fold domains"/>
    <property type="match status" value="1"/>
</dbReference>
<dbReference type="Pfam" id="PF02558">
    <property type="entry name" value="ApbA"/>
    <property type="match status" value="1"/>
</dbReference>
<reference evidence="6 7" key="1">
    <citation type="submission" date="2024-02" db="EMBL/GenBank/DDBJ databases">
        <title>First draft genome assembly of two strains of Seiridium cardinale.</title>
        <authorList>
            <person name="Emiliani G."/>
            <person name="Scali E."/>
        </authorList>
    </citation>
    <scope>NUCLEOTIDE SEQUENCE [LARGE SCALE GENOMIC DNA]</scope>
    <source>
        <strain evidence="6 7">BM-138-000479</strain>
    </source>
</reference>
<organism evidence="6 7">
    <name type="scientific">Seiridium cardinale</name>
    <dbReference type="NCBI Taxonomy" id="138064"/>
    <lineage>
        <taxon>Eukaryota</taxon>
        <taxon>Fungi</taxon>
        <taxon>Dikarya</taxon>
        <taxon>Ascomycota</taxon>
        <taxon>Pezizomycotina</taxon>
        <taxon>Sordariomycetes</taxon>
        <taxon>Xylariomycetidae</taxon>
        <taxon>Amphisphaeriales</taxon>
        <taxon>Sporocadaceae</taxon>
        <taxon>Seiridium</taxon>
    </lineage>
</organism>
<evidence type="ECO:0000259" key="4">
    <source>
        <dbReference type="Pfam" id="PF02558"/>
    </source>
</evidence>
<sequence length="470" mass="51439">MTLRPILRLGCLAGQPSSPVVQKSLSSLAHQGTPGWLQRILEDTSAPPKLYAWTAANLQGASTQAVDVCGRGDAVGKSSKERIYILGIGNLGRLIASSLAKLESKPAVTLILHRKALLEYWNSSPGIEITRAGQAERFSDFDVEWWTEEPPANGPLTEATSGDGIVNLIVTTKASDALPQVDRLRKYLSGNSTVAFVQNGMCKMWPPLGAVYNGHRYPNHNSPNYVACVTAHGVTSLGPFKSRHASVVDLSVGPVSSDAKAANQSAYLAEQLVAAPYLYGKRVAQSELWVLQLEKLVVNSVINPLTAILRCRNGDLFVSQDTQLPIVIDMLIREASVVLKALVMHPSSAEILNDTSAVHTQTRRIPTNSAAQEAKEQLLDRFSFQNLRDMIYRVGHRVRENTSSMLQDVNAGKQTEVRDFNGWLVDTARLLDVNLELPTHKRLITMVEDGLVISTNQLGDHFDVSVEEMM</sequence>
<dbReference type="Gene3D" id="1.10.1040.10">
    <property type="entry name" value="N-(1-d-carboxylethyl)-l-norvaline Dehydrogenase, domain 2"/>
    <property type="match status" value="1"/>
</dbReference>
<dbReference type="InterPro" id="IPR008927">
    <property type="entry name" value="6-PGluconate_DH-like_C_sf"/>
</dbReference>
<keyword evidence="2" id="KW-0521">NADP</keyword>
<comment type="similarity">
    <text evidence="1">Belongs to the ketopantoate reductase family.</text>
</comment>
<dbReference type="InterPro" id="IPR013328">
    <property type="entry name" value="6PGD_dom2"/>
</dbReference>
<evidence type="ECO:0000313" key="7">
    <source>
        <dbReference type="Proteomes" id="UP001465668"/>
    </source>
</evidence>
<name>A0ABR2X9F6_9PEZI</name>
<evidence type="ECO:0000313" key="6">
    <source>
        <dbReference type="EMBL" id="KAK9770302.1"/>
    </source>
</evidence>
<dbReference type="PANTHER" id="PTHR43765">
    <property type="entry name" value="2-DEHYDROPANTOATE 2-REDUCTASE-RELATED"/>
    <property type="match status" value="1"/>
</dbReference>
<dbReference type="InterPro" id="IPR013752">
    <property type="entry name" value="KPA_reductase"/>
</dbReference>
<accession>A0ABR2X9F6</accession>
<dbReference type="InterPro" id="IPR036291">
    <property type="entry name" value="NAD(P)-bd_dom_sf"/>
</dbReference>
<dbReference type="Gene3D" id="3.40.50.720">
    <property type="entry name" value="NAD(P)-binding Rossmann-like Domain"/>
    <property type="match status" value="1"/>
</dbReference>
<gene>
    <name evidence="6" type="ORF">SCAR479_13043</name>
</gene>
<feature type="domain" description="Ketopantoate reductase N-terminal" evidence="4">
    <location>
        <begin position="83"/>
        <end position="255"/>
    </location>
</feature>
<dbReference type="InterPro" id="IPR050838">
    <property type="entry name" value="Ketopantoate_reductase"/>
</dbReference>
<keyword evidence="7" id="KW-1185">Reference proteome</keyword>
<dbReference type="EMBL" id="JARVKM010000096">
    <property type="protein sequence ID" value="KAK9770302.1"/>
    <property type="molecule type" value="Genomic_DNA"/>
</dbReference>
<dbReference type="PANTHER" id="PTHR43765:SF2">
    <property type="entry name" value="2-DEHYDROPANTOATE 2-REDUCTASE"/>
    <property type="match status" value="1"/>
</dbReference>
<evidence type="ECO:0000259" key="5">
    <source>
        <dbReference type="Pfam" id="PF08546"/>
    </source>
</evidence>